<keyword evidence="2" id="KW-1185">Reference proteome</keyword>
<dbReference type="PANTHER" id="PTHR31968:SF4">
    <property type="entry name" value="SERINE_ARGININE-RELATED PROTEIN 53"/>
    <property type="match status" value="1"/>
</dbReference>
<organism evidence="1 2">
    <name type="scientific">Anisodus tanguticus</name>
    <dbReference type="NCBI Taxonomy" id="243964"/>
    <lineage>
        <taxon>Eukaryota</taxon>
        <taxon>Viridiplantae</taxon>
        <taxon>Streptophyta</taxon>
        <taxon>Embryophyta</taxon>
        <taxon>Tracheophyta</taxon>
        <taxon>Spermatophyta</taxon>
        <taxon>Magnoliopsida</taxon>
        <taxon>eudicotyledons</taxon>
        <taxon>Gunneridae</taxon>
        <taxon>Pentapetalae</taxon>
        <taxon>asterids</taxon>
        <taxon>lamiids</taxon>
        <taxon>Solanales</taxon>
        <taxon>Solanaceae</taxon>
        <taxon>Solanoideae</taxon>
        <taxon>Hyoscyameae</taxon>
        <taxon>Anisodus</taxon>
    </lineage>
</organism>
<accession>A0AAE1V3U8</accession>
<evidence type="ECO:0000313" key="1">
    <source>
        <dbReference type="EMBL" id="KAK4354307.1"/>
    </source>
</evidence>
<dbReference type="EMBL" id="JAVYJV010000014">
    <property type="protein sequence ID" value="KAK4354307.1"/>
    <property type="molecule type" value="Genomic_DNA"/>
</dbReference>
<reference evidence="1" key="1">
    <citation type="submission" date="2023-12" db="EMBL/GenBank/DDBJ databases">
        <title>Genome assembly of Anisodus tanguticus.</title>
        <authorList>
            <person name="Wang Y.-J."/>
        </authorList>
    </citation>
    <scope>NUCLEOTIDE SEQUENCE</scope>
    <source>
        <strain evidence="1">KB-2021</strain>
        <tissue evidence="1">Leaf</tissue>
    </source>
</reference>
<protein>
    <submittedName>
        <fullName evidence="1">Uncharacterized protein</fullName>
    </submittedName>
</protein>
<dbReference type="GO" id="GO:0000380">
    <property type="term" value="P:alternative mRNA splicing, via spliceosome"/>
    <property type="evidence" value="ECO:0007669"/>
    <property type="project" value="InterPro"/>
</dbReference>
<dbReference type="AlphaFoldDB" id="A0AAE1V3U8"/>
<evidence type="ECO:0000313" key="2">
    <source>
        <dbReference type="Proteomes" id="UP001291623"/>
    </source>
</evidence>
<dbReference type="PANTHER" id="PTHR31968">
    <property type="entry name" value="SERINE/ARGININE-RELATED PROTEIN 53"/>
    <property type="match status" value="1"/>
</dbReference>
<dbReference type="GO" id="GO:0005737">
    <property type="term" value="C:cytoplasm"/>
    <property type="evidence" value="ECO:0007669"/>
    <property type="project" value="TreeGrafter"/>
</dbReference>
<name>A0AAE1V3U8_9SOLA</name>
<comment type="caution">
    <text evidence="1">The sequence shown here is derived from an EMBL/GenBank/DDBJ whole genome shotgun (WGS) entry which is preliminary data.</text>
</comment>
<sequence length="171" mass="19983">MRTHPSFETIRDANFCRWIELEQRAKLKAKRAQVLKELNYYKSLVPSDTLDPHTQSIVSQLCVIGFDFNLKLLEYYREYLGRVLGFARKDERKGMGSRWERFDFDKDAPLDDEEIEERKVPLFADTDTPLIASFVEDDGALVNHIGKSFRFSAVEALAMQQGSWRDRARRS</sequence>
<gene>
    <name evidence="1" type="ORF">RND71_026501</name>
</gene>
<dbReference type="GO" id="GO:0005634">
    <property type="term" value="C:nucleus"/>
    <property type="evidence" value="ECO:0007669"/>
    <property type="project" value="TreeGrafter"/>
</dbReference>
<dbReference type="Proteomes" id="UP001291623">
    <property type="component" value="Unassembled WGS sequence"/>
</dbReference>
<dbReference type="InterPro" id="IPR034604">
    <property type="entry name" value="SRRP53"/>
</dbReference>
<proteinExistence type="predicted"/>